<organism evidence="1 2">
    <name type="scientific">Racocetra persica</name>
    <dbReference type="NCBI Taxonomy" id="160502"/>
    <lineage>
        <taxon>Eukaryota</taxon>
        <taxon>Fungi</taxon>
        <taxon>Fungi incertae sedis</taxon>
        <taxon>Mucoromycota</taxon>
        <taxon>Glomeromycotina</taxon>
        <taxon>Glomeromycetes</taxon>
        <taxon>Diversisporales</taxon>
        <taxon>Gigasporaceae</taxon>
        <taxon>Racocetra</taxon>
    </lineage>
</organism>
<dbReference type="Proteomes" id="UP000789920">
    <property type="component" value="Unassembled WGS sequence"/>
</dbReference>
<reference evidence="1" key="1">
    <citation type="submission" date="2021-06" db="EMBL/GenBank/DDBJ databases">
        <authorList>
            <person name="Kallberg Y."/>
            <person name="Tangrot J."/>
            <person name="Rosling A."/>
        </authorList>
    </citation>
    <scope>NUCLEOTIDE SEQUENCE</scope>
    <source>
        <strain evidence="1">MA461A</strain>
    </source>
</reference>
<sequence>SDILSLLVKTNENFHVDEQLTHNELISQSRLRKEVLDAFTDPNHFPTFDEIEHLKYLDCVLKESLRIVPPVPGLIRYNLKDEILNGYFIPKNTLMMIPIHTIHHDPLIWGDDADWFNPSRWLDPEIKSKVSSSNFLPFSAGSKNCLGMKMANLELKIIVSIIIRNLEFRLVDGFTFSKKFLGLAEPIPGIDLWVSKIDY</sequence>
<proteinExistence type="predicted"/>
<feature type="non-terminal residue" evidence="1">
    <location>
        <position position="1"/>
    </location>
</feature>
<accession>A0ACA9Q6T7</accession>
<gene>
    <name evidence="1" type="ORF">RPERSI_LOCUS13068</name>
</gene>
<protein>
    <submittedName>
        <fullName evidence="1">9828_t:CDS:1</fullName>
    </submittedName>
</protein>
<evidence type="ECO:0000313" key="1">
    <source>
        <dbReference type="EMBL" id="CAG8740164.1"/>
    </source>
</evidence>
<name>A0ACA9Q6T7_9GLOM</name>
<evidence type="ECO:0000313" key="2">
    <source>
        <dbReference type="Proteomes" id="UP000789920"/>
    </source>
</evidence>
<comment type="caution">
    <text evidence="1">The sequence shown here is derived from an EMBL/GenBank/DDBJ whole genome shotgun (WGS) entry which is preliminary data.</text>
</comment>
<keyword evidence="2" id="KW-1185">Reference proteome</keyword>
<dbReference type="EMBL" id="CAJVQC010028607">
    <property type="protein sequence ID" value="CAG8740164.1"/>
    <property type="molecule type" value="Genomic_DNA"/>
</dbReference>